<evidence type="ECO:0000256" key="9">
    <source>
        <dbReference type="ARBA" id="ARBA00093617"/>
    </source>
</evidence>
<proteinExistence type="inferred from homology"/>
<evidence type="ECO:0000256" key="2">
    <source>
        <dbReference type="ARBA" id="ARBA00004922"/>
    </source>
</evidence>
<evidence type="ECO:0000256" key="10">
    <source>
        <dbReference type="ARBA" id="ARBA00093644"/>
    </source>
</evidence>
<comment type="subcellular location">
    <subcellularLocation>
        <location evidence="1">Endomembrane system</location>
        <topology evidence="1">Multi-pass membrane protein</topology>
    </subcellularLocation>
</comment>
<keyword evidence="5" id="KW-0808">Transferase</keyword>
<name>A0A0B2BY56_9SPHN</name>
<evidence type="ECO:0000256" key="3">
    <source>
        <dbReference type="ARBA" id="ARBA00007222"/>
    </source>
</evidence>
<dbReference type="PANTHER" id="PTHR10050">
    <property type="entry name" value="DOLICHYL-PHOSPHATE-MANNOSE--PROTEIN MANNOSYLTRANSFERASE"/>
    <property type="match status" value="1"/>
</dbReference>
<comment type="caution">
    <text evidence="13">The sequence shown here is derived from an EMBL/GenBank/DDBJ whole genome shotgun (WGS) entry which is preliminary data.</text>
</comment>
<feature type="transmembrane region" description="Helical" evidence="11">
    <location>
        <begin position="135"/>
        <end position="155"/>
    </location>
</feature>
<dbReference type="EMBL" id="JTDN01000001">
    <property type="protein sequence ID" value="KHL26379.1"/>
    <property type="molecule type" value="Genomic_DNA"/>
</dbReference>
<evidence type="ECO:0000256" key="7">
    <source>
        <dbReference type="ARBA" id="ARBA00022989"/>
    </source>
</evidence>
<dbReference type="STRING" id="1572751.PK98_07975"/>
<evidence type="ECO:0000256" key="4">
    <source>
        <dbReference type="ARBA" id="ARBA00022676"/>
    </source>
</evidence>
<evidence type="ECO:0000256" key="11">
    <source>
        <dbReference type="SAM" id="Phobius"/>
    </source>
</evidence>
<evidence type="ECO:0000256" key="6">
    <source>
        <dbReference type="ARBA" id="ARBA00022692"/>
    </source>
</evidence>
<accession>A0A0B2BY56</accession>
<evidence type="ECO:0000313" key="14">
    <source>
        <dbReference type="Proteomes" id="UP000030988"/>
    </source>
</evidence>
<feature type="transmembrane region" description="Helical" evidence="11">
    <location>
        <begin position="87"/>
        <end position="105"/>
    </location>
</feature>
<feature type="transmembrane region" description="Helical" evidence="11">
    <location>
        <begin position="310"/>
        <end position="327"/>
    </location>
</feature>
<dbReference type="GO" id="GO:0006493">
    <property type="term" value="P:protein O-linked glycosylation"/>
    <property type="evidence" value="ECO:0007669"/>
    <property type="project" value="InterPro"/>
</dbReference>
<reference evidence="13 14" key="1">
    <citation type="submission" date="2014-11" db="EMBL/GenBank/DDBJ databases">
        <title>Draft genome sequence of Kirrobacter mercurialis.</title>
        <authorList>
            <person name="Coil D.A."/>
            <person name="Eisen J.A."/>
        </authorList>
    </citation>
    <scope>NUCLEOTIDE SEQUENCE [LARGE SCALE GENOMIC DNA]</scope>
    <source>
        <strain evidence="13 14">Coronado</strain>
    </source>
</reference>
<evidence type="ECO:0000256" key="8">
    <source>
        <dbReference type="ARBA" id="ARBA00023136"/>
    </source>
</evidence>
<sequence>MTRTPPPAHPRDPLGWTALLVALFAVLAGWKLTTPSQPFFDEVHYLPAARALLDLSRIANPEHPPLGKLLLAGGMALFGDNPLGWRVMPWAAGVLTLWAFTRALWFASLSRFASLTGGVLAVAGFPLLVQARIAMLDVFMLAGVACAAWLCAAAMREPERARWRLALAGVALGCAMAAKWNAIPVAVLPGLAFAAVRLRACGWHGLVTRRGPPVANIRLAEAALWLGLVPLATYAACYLPYWFVEVAPLRGWAGLVAWHGEMLALQHQILPPHPYGSRWWEWVLDWRAIWYLYEPVDGAQRGVLLVGNPLVHLPALPALAWCLWAGLRGRADALAVAVLYGASMALWMVTAKNVQFFYHYSLPGLFATAALALALDAWWQRGWRSVLAVPVGALLLLAWFWPVLTAGALDGPDGFRRYAWVRGWI</sequence>
<dbReference type="Proteomes" id="UP000030988">
    <property type="component" value="Unassembled WGS sequence"/>
</dbReference>
<evidence type="ECO:0000256" key="5">
    <source>
        <dbReference type="ARBA" id="ARBA00022679"/>
    </source>
</evidence>
<feature type="transmembrane region" description="Helical" evidence="11">
    <location>
        <begin position="112"/>
        <end position="129"/>
    </location>
</feature>
<dbReference type="GO" id="GO:0012505">
    <property type="term" value="C:endomembrane system"/>
    <property type="evidence" value="ECO:0007669"/>
    <property type="project" value="UniProtKB-SubCell"/>
</dbReference>
<evidence type="ECO:0000313" key="13">
    <source>
        <dbReference type="EMBL" id="KHL26379.1"/>
    </source>
</evidence>
<dbReference type="GO" id="GO:0000030">
    <property type="term" value="F:mannosyltransferase activity"/>
    <property type="evidence" value="ECO:0007669"/>
    <property type="project" value="InterPro"/>
</dbReference>
<dbReference type="PANTHER" id="PTHR10050:SF46">
    <property type="entry name" value="PROTEIN O-MANNOSYL-TRANSFERASE 2"/>
    <property type="match status" value="1"/>
</dbReference>
<feature type="transmembrane region" description="Helical" evidence="11">
    <location>
        <begin position="357"/>
        <end position="379"/>
    </location>
</feature>
<dbReference type="InterPro" id="IPR003342">
    <property type="entry name" value="ArnT-like_N"/>
</dbReference>
<dbReference type="RefSeq" id="WP_039095597.1">
    <property type="nucleotide sequence ID" value="NZ_JTDN01000001.1"/>
</dbReference>
<keyword evidence="14" id="KW-1185">Reference proteome</keyword>
<feature type="domain" description="ArnT-like N-terminal" evidence="12">
    <location>
        <begin position="83"/>
        <end position="239"/>
    </location>
</feature>
<dbReference type="GO" id="GO:0016020">
    <property type="term" value="C:membrane"/>
    <property type="evidence" value="ECO:0007669"/>
    <property type="project" value="InterPro"/>
</dbReference>
<dbReference type="AlphaFoldDB" id="A0A0B2BY56"/>
<comment type="pathway">
    <text evidence="2">Protein modification; protein glycosylation.</text>
</comment>
<feature type="transmembrane region" description="Helical" evidence="11">
    <location>
        <begin position="334"/>
        <end position="351"/>
    </location>
</feature>
<gene>
    <name evidence="13" type="ORF">PK98_07975</name>
</gene>
<keyword evidence="6 11" id="KW-0812">Transmembrane</keyword>
<keyword evidence="8 11" id="KW-0472">Membrane</keyword>
<feature type="transmembrane region" description="Helical" evidence="11">
    <location>
        <begin position="386"/>
        <end position="404"/>
    </location>
</feature>
<keyword evidence="7 11" id="KW-1133">Transmembrane helix</keyword>
<dbReference type="UniPathway" id="UPA00378"/>
<dbReference type="InterPro" id="IPR027005">
    <property type="entry name" value="PMT-like"/>
</dbReference>
<dbReference type="Pfam" id="PF02366">
    <property type="entry name" value="PMT"/>
    <property type="match status" value="1"/>
</dbReference>
<feature type="transmembrane region" description="Helical" evidence="11">
    <location>
        <begin position="12"/>
        <end position="30"/>
    </location>
</feature>
<evidence type="ECO:0000256" key="1">
    <source>
        <dbReference type="ARBA" id="ARBA00004127"/>
    </source>
</evidence>
<feature type="transmembrane region" description="Helical" evidence="11">
    <location>
        <begin position="219"/>
        <end position="243"/>
    </location>
</feature>
<protein>
    <recommendedName>
        <fullName evidence="9">Polyprenol-phosphate-mannose--protein mannosyltransferase</fullName>
    </recommendedName>
    <alternativeName>
        <fullName evidence="10">Protein O-mannosyltransferase</fullName>
    </alternativeName>
</protein>
<comment type="similarity">
    <text evidence="3">Belongs to the glycosyltransferase 39 family.</text>
</comment>
<evidence type="ECO:0000259" key="12">
    <source>
        <dbReference type="Pfam" id="PF02366"/>
    </source>
</evidence>
<keyword evidence="4" id="KW-0328">Glycosyltransferase</keyword>
<organism evidence="13 14">
    <name type="scientific">Croceibacterium mercuriale</name>
    <dbReference type="NCBI Taxonomy" id="1572751"/>
    <lineage>
        <taxon>Bacteria</taxon>
        <taxon>Pseudomonadati</taxon>
        <taxon>Pseudomonadota</taxon>
        <taxon>Alphaproteobacteria</taxon>
        <taxon>Sphingomonadales</taxon>
        <taxon>Erythrobacteraceae</taxon>
        <taxon>Croceibacterium</taxon>
    </lineage>
</organism>